<protein>
    <submittedName>
        <fullName evidence="2">Unannotated protein</fullName>
    </submittedName>
</protein>
<proteinExistence type="predicted"/>
<feature type="transmembrane region" description="Helical" evidence="1">
    <location>
        <begin position="149"/>
        <end position="168"/>
    </location>
</feature>
<reference evidence="2" key="1">
    <citation type="submission" date="2020-05" db="EMBL/GenBank/DDBJ databases">
        <authorList>
            <person name="Chiriac C."/>
            <person name="Salcher M."/>
            <person name="Ghai R."/>
            <person name="Kavagutti S V."/>
        </authorList>
    </citation>
    <scope>NUCLEOTIDE SEQUENCE</scope>
</reference>
<feature type="transmembrane region" description="Helical" evidence="1">
    <location>
        <begin position="122"/>
        <end position="143"/>
    </location>
</feature>
<keyword evidence="1" id="KW-0472">Membrane</keyword>
<evidence type="ECO:0000256" key="1">
    <source>
        <dbReference type="SAM" id="Phobius"/>
    </source>
</evidence>
<feature type="transmembrane region" description="Helical" evidence="1">
    <location>
        <begin position="30"/>
        <end position="50"/>
    </location>
</feature>
<feature type="transmembrane region" description="Helical" evidence="1">
    <location>
        <begin position="62"/>
        <end position="80"/>
    </location>
</feature>
<feature type="transmembrane region" description="Helical" evidence="1">
    <location>
        <begin position="7"/>
        <end position="24"/>
    </location>
</feature>
<sequence length="177" mass="18550">MINRKALILKTVIAAVTAIAITFIQVHNGMVGLVAVLSFATGILAAEVWDALTSGDSMLKGTVLRVAGGMIFLIGALSYASPGADAFSVFVLDTMLIGYALTAISLFRAYKFGWGSPDGRDNIVLAVVHFSLAALFALDSFGVNELGEVPAVGFFGAYSAIVAVLWGLRAFDPKRSS</sequence>
<accession>A0A6J6BI00</accession>
<organism evidence="2">
    <name type="scientific">freshwater metagenome</name>
    <dbReference type="NCBI Taxonomy" id="449393"/>
    <lineage>
        <taxon>unclassified sequences</taxon>
        <taxon>metagenomes</taxon>
        <taxon>ecological metagenomes</taxon>
    </lineage>
</organism>
<gene>
    <name evidence="2" type="ORF">UFOPK1410_00597</name>
</gene>
<feature type="transmembrane region" description="Helical" evidence="1">
    <location>
        <begin position="86"/>
        <end position="110"/>
    </location>
</feature>
<dbReference type="AlphaFoldDB" id="A0A6J6BI00"/>
<dbReference type="EMBL" id="CAEZSH010000061">
    <property type="protein sequence ID" value="CAB4538651.1"/>
    <property type="molecule type" value="Genomic_DNA"/>
</dbReference>
<keyword evidence="1" id="KW-1133">Transmembrane helix</keyword>
<evidence type="ECO:0000313" key="2">
    <source>
        <dbReference type="EMBL" id="CAB4538651.1"/>
    </source>
</evidence>
<keyword evidence="1" id="KW-0812">Transmembrane</keyword>
<name>A0A6J6BI00_9ZZZZ</name>